<keyword evidence="9" id="KW-0325">Glycoprotein</keyword>
<proteinExistence type="inferred from homology"/>
<dbReference type="InterPro" id="IPR022751">
    <property type="entry name" value="Alpha_mannosyltransferase"/>
</dbReference>
<dbReference type="PANTHER" id="PTHR31392:SF1">
    <property type="entry name" value="ALPHA-1,3-MANNOSYLTRANSFERASE MNN1-RELATED"/>
    <property type="match status" value="1"/>
</dbReference>
<dbReference type="GO" id="GO:0000033">
    <property type="term" value="F:alpha-1,3-mannosyltransferase activity"/>
    <property type="evidence" value="ECO:0007669"/>
    <property type="project" value="EnsemblFungi"/>
</dbReference>
<name>I2GUW4_HENB6</name>
<evidence type="ECO:0000256" key="1">
    <source>
        <dbReference type="ARBA" id="ARBA00004606"/>
    </source>
</evidence>
<reference evidence="10 11" key="1">
    <citation type="journal article" date="2011" name="Proc. Natl. Acad. Sci. U.S.A.">
        <title>Evolutionary erosion of yeast sex chromosomes by mating-type switching accidents.</title>
        <authorList>
            <person name="Gordon J.L."/>
            <person name="Armisen D."/>
            <person name="Proux-Wera E."/>
            <person name="Oheigeartaigh S.S."/>
            <person name="Byrne K.P."/>
            <person name="Wolfe K.H."/>
        </authorList>
    </citation>
    <scope>NUCLEOTIDE SEQUENCE [LARGE SCALE GENOMIC DNA]</scope>
    <source>
        <strain evidence="11">ATCC 34711 / CBS 6284 / DSM 70876 / NBRC 10599 / NRRL Y-10934 / UCD 77-7</strain>
    </source>
</reference>
<evidence type="ECO:0000256" key="5">
    <source>
        <dbReference type="ARBA" id="ARBA00022692"/>
    </source>
</evidence>
<keyword evidence="8" id="KW-0472">Membrane</keyword>
<evidence type="ECO:0000256" key="7">
    <source>
        <dbReference type="ARBA" id="ARBA00022989"/>
    </source>
</evidence>
<dbReference type="Pfam" id="PF11051">
    <property type="entry name" value="Mannosyl_trans3"/>
    <property type="match status" value="1"/>
</dbReference>
<dbReference type="FunCoup" id="I2GUW4">
    <property type="interactions" value="30"/>
</dbReference>
<comment type="similarity">
    <text evidence="2">Belongs to the MNN1/MNT family.</text>
</comment>
<evidence type="ECO:0000256" key="8">
    <source>
        <dbReference type="ARBA" id="ARBA00023136"/>
    </source>
</evidence>
<protein>
    <recommendedName>
        <fullName evidence="12">Alpha-1,3-mannosyltransferase</fullName>
    </recommendedName>
</protein>
<keyword evidence="11" id="KW-1185">Reference proteome</keyword>
<gene>
    <name evidence="10" type="primary">TBLA0A01160</name>
    <name evidence="10" type="ORF">TBLA_0A01160</name>
</gene>
<dbReference type="GO" id="GO:0006493">
    <property type="term" value="P:protein O-linked glycosylation"/>
    <property type="evidence" value="ECO:0007669"/>
    <property type="project" value="EnsemblFungi"/>
</dbReference>
<keyword evidence="3" id="KW-0328">Glycosyltransferase</keyword>
<dbReference type="Proteomes" id="UP000002866">
    <property type="component" value="Chromosome 1"/>
</dbReference>
<sequence length="663" mass="77004">MNRYFRLRRLLSKKLLFLLIIIGIGIVSYSDYLIRQNHKRVDFAKNLSINDKPTKGSSQRPALAGSIFNVIESHRQRAELSNNVGHLQKLWNFFNLDEKYISTYEQNILINWDNSTQVERIDKCRYLIDTYYRVDPNWANNKIMEFYNIEETDNLYLSLLAERQRIYDYCFLKGGLKPTDVFDYSNIPKPANSNGKAISFPVMNVDPSDFQDRMYPFLRRTYVERGDSEQLPLYPRIFDLTTGIVQPLPIDKIDANYNKNFWNNWASMASGKGIVTTFKESDLPLFRKQLAVLEHLNNKHPIQIISAKAPTQEFLDSLILTVQKTTQKVYLLDCSTMLDEEFSKNYIVNFLNKWVAMLFNTFKEAIFLDVDAIPFIGMDYFFENEGFEETGILMYKDRVMRTEHTFQYCIDMFHEAEPSNQETNLIHTGLKFDSTTNKFDSSSAADMAYKTFFRNLQLHHVDSGIVAIDKVEKLSGLLLSFLFHIDAKVKRCVYGDKEIFWIGQLFAGEDFYIDPVDGSIIGPMMENVNPDTEKVESHICATQIAHSDALDTLLWTNGGLKTCKFPNSAENDFKKYPDYFKDRYGDEVSLKKIYSAPLRIEGLIVPDSDRNPWLHIRECSEYVYCAFAGNDLNDPENTLGHTINFNDEEVLQFNKISELWNQS</sequence>
<keyword evidence="4" id="KW-0808">Transferase</keyword>
<evidence type="ECO:0000256" key="2">
    <source>
        <dbReference type="ARBA" id="ARBA00009105"/>
    </source>
</evidence>
<dbReference type="OrthoDB" id="430354at2759"/>
<evidence type="ECO:0008006" key="12">
    <source>
        <dbReference type="Google" id="ProtNLM"/>
    </source>
</evidence>
<dbReference type="GO" id="GO:0016020">
    <property type="term" value="C:membrane"/>
    <property type="evidence" value="ECO:0007669"/>
    <property type="project" value="UniProtKB-SubCell"/>
</dbReference>
<evidence type="ECO:0000256" key="6">
    <source>
        <dbReference type="ARBA" id="ARBA00022968"/>
    </source>
</evidence>
<dbReference type="GO" id="GO:0005794">
    <property type="term" value="C:Golgi apparatus"/>
    <property type="evidence" value="ECO:0007669"/>
    <property type="project" value="EnsemblFungi"/>
</dbReference>
<keyword evidence="7" id="KW-1133">Transmembrane helix</keyword>
<keyword evidence="5" id="KW-0812">Transmembrane</keyword>
<comment type="subcellular location">
    <subcellularLocation>
        <location evidence="1">Membrane</location>
        <topology evidence="1">Single-pass type II membrane protein</topology>
    </subcellularLocation>
</comment>
<dbReference type="KEGG" id="tbl:TBLA_0A01160"/>
<dbReference type="InterPro" id="IPR029044">
    <property type="entry name" value="Nucleotide-diphossugar_trans"/>
</dbReference>
<dbReference type="AlphaFoldDB" id="I2GUW4"/>
<organism evidence="10 11">
    <name type="scientific">Henningerozyma blattae (strain ATCC 34711 / CBS 6284 / DSM 70876 / NBRC 10599 / NRRL Y-10934 / UCD 77-7)</name>
    <name type="common">Yeast</name>
    <name type="synonym">Tetrapisispora blattae</name>
    <dbReference type="NCBI Taxonomy" id="1071380"/>
    <lineage>
        <taxon>Eukaryota</taxon>
        <taxon>Fungi</taxon>
        <taxon>Dikarya</taxon>
        <taxon>Ascomycota</taxon>
        <taxon>Saccharomycotina</taxon>
        <taxon>Saccharomycetes</taxon>
        <taxon>Saccharomycetales</taxon>
        <taxon>Saccharomycetaceae</taxon>
        <taxon>Henningerozyma</taxon>
    </lineage>
</organism>
<evidence type="ECO:0000256" key="4">
    <source>
        <dbReference type="ARBA" id="ARBA00022679"/>
    </source>
</evidence>
<dbReference type="EMBL" id="HE806316">
    <property type="protein sequence ID" value="CCH57916.1"/>
    <property type="molecule type" value="Genomic_DNA"/>
</dbReference>
<dbReference type="RefSeq" id="XP_004177435.1">
    <property type="nucleotide sequence ID" value="XM_004177387.1"/>
</dbReference>
<dbReference type="PANTHER" id="PTHR31392">
    <property type="entry name" value="ALPHA-1,3-MANNOSYLTRANSFERASE MNN1-RELATED"/>
    <property type="match status" value="1"/>
</dbReference>
<dbReference type="InParanoid" id="I2GUW4"/>
<dbReference type="GeneID" id="14492901"/>
<dbReference type="SUPFAM" id="SSF53448">
    <property type="entry name" value="Nucleotide-diphospho-sugar transferases"/>
    <property type="match status" value="1"/>
</dbReference>
<dbReference type="OMA" id="FFWLGQL"/>
<accession>I2GUW4</accession>
<keyword evidence="6" id="KW-0735">Signal-anchor</keyword>
<dbReference type="eggNOG" id="ENOG502RZ48">
    <property type="taxonomic scope" value="Eukaryota"/>
</dbReference>
<dbReference type="HOGENOM" id="CLU_015387_1_0_1"/>
<evidence type="ECO:0000313" key="10">
    <source>
        <dbReference type="EMBL" id="CCH57916.1"/>
    </source>
</evidence>
<evidence type="ECO:0000256" key="3">
    <source>
        <dbReference type="ARBA" id="ARBA00022676"/>
    </source>
</evidence>
<evidence type="ECO:0000313" key="11">
    <source>
        <dbReference type="Proteomes" id="UP000002866"/>
    </source>
</evidence>
<evidence type="ECO:0000256" key="9">
    <source>
        <dbReference type="ARBA" id="ARBA00023180"/>
    </source>
</evidence>